<organism evidence="2 3">
    <name type="scientific">Lachnoclostridium phocaeense</name>
    <dbReference type="NCBI Taxonomy" id="1871021"/>
    <lineage>
        <taxon>Bacteria</taxon>
        <taxon>Bacillati</taxon>
        <taxon>Bacillota</taxon>
        <taxon>Clostridia</taxon>
        <taxon>Lachnospirales</taxon>
        <taxon>Lachnospiraceae</taxon>
    </lineage>
</organism>
<keyword evidence="1" id="KW-0812">Transmembrane</keyword>
<accession>A0A921LDT9</accession>
<reference evidence="2" key="2">
    <citation type="submission" date="2021-09" db="EMBL/GenBank/DDBJ databases">
        <authorList>
            <person name="Gilroy R."/>
        </authorList>
    </citation>
    <scope>NUCLEOTIDE SEQUENCE</scope>
    <source>
        <strain evidence="2">ChiSjej5B23-16112</strain>
    </source>
</reference>
<dbReference type="InterPro" id="IPR010380">
    <property type="entry name" value="DUF975"/>
</dbReference>
<dbReference type="PANTHER" id="PTHR40076">
    <property type="entry name" value="MEMBRANE PROTEIN-RELATED"/>
    <property type="match status" value="1"/>
</dbReference>
<comment type="caution">
    <text evidence="2">The sequence shown here is derived from an EMBL/GenBank/DDBJ whole genome shotgun (WGS) entry which is preliminary data.</text>
</comment>
<dbReference type="InterPro" id="IPR010540">
    <property type="entry name" value="CmpB_TMEM229"/>
</dbReference>
<evidence type="ECO:0000313" key="3">
    <source>
        <dbReference type="Proteomes" id="UP000769156"/>
    </source>
</evidence>
<feature type="transmembrane region" description="Helical" evidence="1">
    <location>
        <begin position="211"/>
        <end position="233"/>
    </location>
</feature>
<dbReference type="Pfam" id="PF06161">
    <property type="entry name" value="DUF975"/>
    <property type="match status" value="1"/>
</dbReference>
<feature type="transmembrane region" description="Helical" evidence="1">
    <location>
        <begin position="421"/>
        <end position="440"/>
    </location>
</feature>
<dbReference type="AlphaFoldDB" id="A0A921LDT9"/>
<dbReference type="Proteomes" id="UP000769156">
    <property type="component" value="Unassembled WGS sequence"/>
</dbReference>
<protein>
    <submittedName>
        <fullName evidence="2">DUF975 family protein</fullName>
    </submittedName>
</protein>
<evidence type="ECO:0000256" key="1">
    <source>
        <dbReference type="SAM" id="Phobius"/>
    </source>
</evidence>
<keyword evidence="1" id="KW-0472">Membrane</keyword>
<dbReference type="PANTHER" id="PTHR40076:SF1">
    <property type="entry name" value="MEMBRANE PROTEIN"/>
    <property type="match status" value="1"/>
</dbReference>
<feature type="transmembrane region" description="Helical" evidence="1">
    <location>
        <begin position="460"/>
        <end position="478"/>
    </location>
</feature>
<sequence length="612" mass="69990">MPTRKEMKRRARRALKRHYILYVAICLIAAYIGSEFASSLNVLEISPASGYEAQTRLEKPSGTREGFADVMYDILEDGEEDGRALSQEIKEEELERSRSGNPAFGRTRGVLAGLVNSVTSGSILVSMLAALHSLTGSENLAVLCLILLGAAFLFAAWFFFVNIFKVISRRVFLEGRIYEKVPFQRMLFLLRVKKWTKVCCTMFRTSLYQMLWNFTIIGGVIKYYSYYLVPYIAAENPDISSREAISLSRRMMKGHKWECFVYELSFLPWTFLGAATLGLSEILYSNPYRAASFSEYYADLRAEAKKAHMKGCEFLNDTYLYEMPEDELIYLSYEDVISALIRRPRDILQLSGVRKFFADCLGVLLTNSKKEKEYEEMQARRVKMELLKDAVDRKAYPSRLSAVPEVEKRPKIETIHYLRHYSIWSIILLFFIFSVIGWAWEVSLHLVTDGEFVNRGVLHGPWLPIYGGGGVLILMLLNRLRNRPVLEFAGIVILCGCVEYATSLALEILHDGERWWDYSGYFLNLNGRICAEGLLVFGIGGIAIVYMLAPLLDNQIQRIRSWILIPLCLILLTVFAADSIYSAQHPNIGKGITDYEEKTACLQYIYPPYTYL</sequence>
<name>A0A921LDT9_9FIRM</name>
<dbReference type="Pfam" id="PF06541">
    <property type="entry name" value="ABC_trans_CmpB"/>
    <property type="match status" value="1"/>
</dbReference>
<gene>
    <name evidence="2" type="ORF">K8V82_01935</name>
</gene>
<feature type="transmembrane region" description="Helical" evidence="1">
    <location>
        <begin position="140"/>
        <end position="160"/>
    </location>
</feature>
<keyword evidence="1" id="KW-1133">Transmembrane helix</keyword>
<feature type="transmembrane region" description="Helical" evidence="1">
    <location>
        <begin position="526"/>
        <end position="549"/>
    </location>
</feature>
<dbReference type="EMBL" id="DYVY01000035">
    <property type="protein sequence ID" value="HJF93533.1"/>
    <property type="molecule type" value="Genomic_DNA"/>
</dbReference>
<feature type="transmembrane region" description="Helical" evidence="1">
    <location>
        <begin position="266"/>
        <end position="284"/>
    </location>
</feature>
<feature type="transmembrane region" description="Helical" evidence="1">
    <location>
        <begin position="485"/>
        <end position="506"/>
    </location>
</feature>
<feature type="transmembrane region" description="Helical" evidence="1">
    <location>
        <begin position="561"/>
        <end position="581"/>
    </location>
</feature>
<reference evidence="2" key="1">
    <citation type="journal article" date="2021" name="PeerJ">
        <title>Extensive microbial diversity within the chicken gut microbiome revealed by metagenomics and culture.</title>
        <authorList>
            <person name="Gilroy R."/>
            <person name="Ravi A."/>
            <person name="Getino M."/>
            <person name="Pursley I."/>
            <person name="Horton D.L."/>
            <person name="Alikhan N.F."/>
            <person name="Baker D."/>
            <person name="Gharbi K."/>
            <person name="Hall N."/>
            <person name="Watson M."/>
            <person name="Adriaenssens E.M."/>
            <person name="Foster-Nyarko E."/>
            <person name="Jarju S."/>
            <person name="Secka A."/>
            <person name="Antonio M."/>
            <person name="Oren A."/>
            <person name="Chaudhuri R.R."/>
            <person name="La Ragione R."/>
            <person name="Hildebrand F."/>
            <person name="Pallen M.J."/>
        </authorList>
    </citation>
    <scope>NUCLEOTIDE SEQUENCE</scope>
    <source>
        <strain evidence="2">ChiSjej5B23-16112</strain>
    </source>
</reference>
<evidence type="ECO:0000313" key="2">
    <source>
        <dbReference type="EMBL" id="HJF93533.1"/>
    </source>
</evidence>
<feature type="transmembrane region" description="Helical" evidence="1">
    <location>
        <begin position="20"/>
        <end position="40"/>
    </location>
</feature>
<proteinExistence type="predicted"/>